<dbReference type="EMBL" id="UINC01029897">
    <property type="protein sequence ID" value="SVB13408.1"/>
    <property type="molecule type" value="Genomic_DNA"/>
</dbReference>
<name>A0A382BHV6_9ZZZZ</name>
<gene>
    <name evidence="1" type="ORF">METZ01_LOCUS166262</name>
</gene>
<organism evidence="1">
    <name type="scientific">marine metagenome</name>
    <dbReference type="NCBI Taxonomy" id="408172"/>
    <lineage>
        <taxon>unclassified sequences</taxon>
        <taxon>metagenomes</taxon>
        <taxon>ecological metagenomes</taxon>
    </lineage>
</organism>
<feature type="non-terminal residue" evidence="1">
    <location>
        <position position="155"/>
    </location>
</feature>
<evidence type="ECO:0000313" key="1">
    <source>
        <dbReference type="EMBL" id="SVB13408.1"/>
    </source>
</evidence>
<dbReference type="AlphaFoldDB" id="A0A382BHV6"/>
<proteinExistence type="predicted"/>
<sequence>VRFTFFSFIFALLGLSALADTLLKQDGNRLEGSVELQASGKLKIGDVIVSPEDVQLVEFDHPPVVVSTNEIERLAVGLMAVENPGALSLKGTYIARPVIALNDTKVSFEGGPKDIFLSTHNASAIFFGPISLGQAEDLRSRKPGVLLRSGDYVEG</sequence>
<feature type="non-terminal residue" evidence="1">
    <location>
        <position position="1"/>
    </location>
</feature>
<protein>
    <submittedName>
        <fullName evidence="1">Uncharacterized protein</fullName>
    </submittedName>
</protein>
<reference evidence="1" key="1">
    <citation type="submission" date="2018-05" db="EMBL/GenBank/DDBJ databases">
        <authorList>
            <person name="Lanie J.A."/>
            <person name="Ng W.-L."/>
            <person name="Kazmierczak K.M."/>
            <person name="Andrzejewski T.M."/>
            <person name="Davidsen T.M."/>
            <person name="Wayne K.J."/>
            <person name="Tettelin H."/>
            <person name="Glass J.I."/>
            <person name="Rusch D."/>
            <person name="Podicherti R."/>
            <person name="Tsui H.-C.T."/>
            <person name="Winkler M.E."/>
        </authorList>
    </citation>
    <scope>NUCLEOTIDE SEQUENCE</scope>
</reference>
<accession>A0A382BHV6</accession>